<dbReference type="OrthoDB" id="9788907at2"/>
<evidence type="ECO:0000313" key="9">
    <source>
        <dbReference type="Proteomes" id="UP000184251"/>
    </source>
</evidence>
<evidence type="ECO:0000256" key="1">
    <source>
        <dbReference type="ARBA" id="ARBA00004651"/>
    </source>
</evidence>
<dbReference type="Proteomes" id="UP000184251">
    <property type="component" value="Unassembled WGS sequence"/>
</dbReference>
<feature type="transmembrane region" description="Helical" evidence="7">
    <location>
        <begin position="407"/>
        <end position="431"/>
    </location>
</feature>
<reference evidence="8 9" key="1">
    <citation type="submission" date="2016-11" db="EMBL/GenBank/DDBJ databases">
        <authorList>
            <person name="Jaros S."/>
            <person name="Januszkiewicz K."/>
            <person name="Wedrychowicz H."/>
        </authorList>
    </citation>
    <scope>NUCLEOTIDE SEQUENCE [LARGE SCALE GENOMIC DNA]</scope>
    <source>
        <strain evidence="8 9">DSM 14828</strain>
    </source>
</reference>
<evidence type="ECO:0000313" key="8">
    <source>
        <dbReference type="EMBL" id="SHE52179.1"/>
    </source>
</evidence>
<feature type="transmembrane region" description="Helical" evidence="7">
    <location>
        <begin position="469"/>
        <end position="486"/>
    </location>
</feature>
<dbReference type="GO" id="GO:0005886">
    <property type="term" value="C:plasma membrane"/>
    <property type="evidence" value="ECO:0007669"/>
    <property type="project" value="UniProtKB-SubCell"/>
</dbReference>
<feature type="transmembrane region" description="Helical" evidence="7">
    <location>
        <begin position="275"/>
        <end position="293"/>
    </location>
</feature>
<evidence type="ECO:0000256" key="2">
    <source>
        <dbReference type="ARBA" id="ARBA00005262"/>
    </source>
</evidence>
<feature type="transmembrane region" description="Helical" evidence="7">
    <location>
        <begin position="443"/>
        <end position="462"/>
    </location>
</feature>
<feature type="transmembrane region" description="Helical" evidence="7">
    <location>
        <begin position="12"/>
        <end position="33"/>
    </location>
</feature>
<sequence>MKKTKGIIKKLLGSFLKVGLIGFGGGSALIPIIEKEMVEEKKLLDKETYLQHTITANITPGALPVKLGGAAGEHLAGNLGMVLGSYAVTFPGVAITVILLSMISILSSEFLHYVEYVSIGVTAFILFLLTHYISKVLKTAKKQKFSKQAIFIIALTTIVTFGKEIRGVFTQVIGDLPPSLATPILDISTIDLLLITFFLIAGLGSTLKSARSIAVMVFSAMFVLFAGKTFSLPGPVFTAIKILIFLMICLFIYAESRKIKTTGDKVNLLKPLKQSSYFLGLIIILYIITRILSVDTTAFMLNGIISTVTSFGGGEAYLTVADGIFVGGGYVTPGEFYGQIVPIANALPGPILVKMLSGVGYIVGLQESGQFAGYMTATLGFAIGIGATMSVFSFLHEIYAKFAHMKFFRRLSQGILPVVCGLLVSTMLAMINESLHIIHGSGLGNIFSLTIFLGCFLLIYIMQKLKIHDVINIIVLGAFSLVIMILF</sequence>
<dbReference type="STRING" id="1120975.SAMN02746064_00656"/>
<evidence type="ECO:0000256" key="7">
    <source>
        <dbReference type="SAM" id="Phobius"/>
    </source>
</evidence>
<feature type="transmembrane region" description="Helical" evidence="7">
    <location>
        <begin position="236"/>
        <end position="254"/>
    </location>
</feature>
<keyword evidence="9" id="KW-1185">Reference proteome</keyword>
<gene>
    <name evidence="8" type="ORF">SAMN02746064_00656</name>
</gene>
<keyword evidence="4 7" id="KW-0812">Transmembrane</keyword>
<feature type="transmembrane region" description="Helical" evidence="7">
    <location>
        <begin position="371"/>
        <end position="395"/>
    </location>
</feature>
<proteinExistence type="inferred from homology"/>
<dbReference type="EMBL" id="FQTU01000003">
    <property type="protein sequence ID" value="SHE52179.1"/>
    <property type="molecule type" value="Genomic_DNA"/>
</dbReference>
<feature type="transmembrane region" description="Helical" evidence="7">
    <location>
        <begin position="145"/>
        <end position="162"/>
    </location>
</feature>
<feature type="transmembrane region" description="Helical" evidence="7">
    <location>
        <begin position="182"/>
        <end position="201"/>
    </location>
</feature>
<comment type="subcellular location">
    <subcellularLocation>
        <location evidence="1">Cell membrane</location>
        <topology evidence="1">Multi-pass membrane protein</topology>
    </subcellularLocation>
</comment>
<keyword evidence="5 7" id="KW-1133">Transmembrane helix</keyword>
<evidence type="ECO:0000256" key="5">
    <source>
        <dbReference type="ARBA" id="ARBA00022989"/>
    </source>
</evidence>
<dbReference type="GO" id="GO:0015109">
    <property type="term" value="F:chromate transmembrane transporter activity"/>
    <property type="evidence" value="ECO:0007669"/>
    <property type="project" value="InterPro"/>
</dbReference>
<name>A0A1M4U613_9FIRM</name>
<dbReference type="PANTHER" id="PTHR43663:SF1">
    <property type="entry name" value="CHROMATE TRANSPORTER"/>
    <property type="match status" value="1"/>
</dbReference>
<feature type="transmembrane region" description="Helical" evidence="7">
    <location>
        <begin position="113"/>
        <end position="133"/>
    </location>
</feature>
<dbReference type="RefSeq" id="WP_073269655.1">
    <property type="nucleotide sequence ID" value="NZ_FQTU01000003.1"/>
</dbReference>
<evidence type="ECO:0000256" key="6">
    <source>
        <dbReference type="ARBA" id="ARBA00023136"/>
    </source>
</evidence>
<feature type="transmembrane region" description="Helical" evidence="7">
    <location>
        <begin position="213"/>
        <end position="230"/>
    </location>
</feature>
<dbReference type="InterPro" id="IPR052518">
    <property type="entry name" value="CHR_Transporter"/>
</dbReference>
<accession>A0A1M4U613</accession>
<keyword evidence="6 7" id="KW-0472">Membrane</keyword>
<dbReference type="AlphaFoldDB" id="A0A1M4U613"/>
<evidence type="ECO:0000256" key="3">
    <source>
        <dbReference type="ARBA" id="ARBA00022475"/>
    </source>
</evidence>
<dbReference type="InterPro" id="IPR003370">
    <property type="entry name" value="Chromate_transpt"/>
</dbReference>
<protein>
    <submittedName>
        <fullName evidence="8">Chromate transporter</fullName>
    </submittedName>
</protein>
<evidence type="ECO:0000256" key="4">
    <source>
        <dbReference type="ARBA" id="ARBA00022692"/>
    </source>
</evidence>
<feature type="transmembrane region" description="Helical" evidence="7">
    <location>
        <begin position="83"/>
        <end position="107"/>
    </location>
</feature>
<keyword evidence="3" id="KW-1003">Cell membrane</keyword>
<organism evidence="8 9">
    <name type="scientific">Alkalibacter saccharofermentans DSM 14828</name>
    <dbReference type="NCBI Taxonomy" id="1120975"/>
    <lineage>
        <taxon>Bacteria</taxon>
        <taxon>Bacillati</taxon>
        <taxon>Bacillota</taxon>
        <taxon>Clostridia</taxon>
        <taxon>Eubacteriales</taxon>
        <taxon>Eubacteriaceae</taxon>
        <taxon>Alkalibacter</taxon>
    </lineage>
</organism>
<dbReference type="Pfam" id="PF02417">
    <property type="entry name" value="Chromate_transp"/>
    <property type="match status" value="2"/>
</dbReference>
<comment type="similarity">
    <text evidence="2">Belongs to the chromate ion transporter (CHR) (TC 2.A.51) family.</text>
</comment>
<dbReference type="PANTHER" id="PTHR43663">
    <property type="entry name" value="CHROMATE TRANSPORT PROTEIN-RELATED"/>
    <property type="match status" value="1"/>
</dbReference>